<evidence type="ECO:0000313" key="2">
    <source>
        <dbReference type="EMBL" id="KAJ8914826.1"/>
    </source>
</evidence>
<feature type="domain" description="Chromo" evidence="1">
    <location>
        <begin position="187"/>
        <end position="221"/>
    </location>
</feature>
<proteinExistence type="predicted"/>
<dbReference type="PANTHER" id="PTHR46585">
    <property type="entry name" value="INTEGRASE CORE DOMAIN CONTAINING PROTEIN"/>
    <property type="match status" value="1"/>
</dbReference>
<dbReference type="PROSITE" id="PS50013">
    <property type="entry name" value="CHROMO_2"/>
    <property type="match status" value="1"/>
</dbReference>
<evidence type="ECO:0000313" key="3">
    <source>
        <dbReference type="Proteomes" id="UP001159042"/>
    </source>
</evidence>
<keyword evidence="3" id="KW-1185">Reference proteome</keyword>
<accession>A0AAV8VLR2</accession>
<evidence type="ECO:0000259" key="1">
    <source>
        <dbReference type="PROSITE" id="PS50013"/>
    </source>
</evidence>
<dbReference type="AlphaFoldDB" id="A0AAV8VLR2"/>
<dbReference type="SUPFAM" id="SSF54160">
    <property type="entry name" value="Chromo domain-like"/>
    <property type="match status" value="1"/>
</dbReference>
<sequence>MRKSSGNKFTELPYRYIPHAKAFGIYPNNISSRENLGKYIRIYSAVFSLTLKRSEYIQTTSVLEKIWENISEYTRRSCDITSESRHGTTGYKPIDVTKCKEELILKTIYNPIKISGVRKFKVGDIVRISKNKHGKGYTPNWTTEVFKITAVKITNPIICLLEDMRDQPIQGVFYAELLQKTTNPDVYLVEKVLRKQEQKIYVKWLGLDKSHNSWIDKKHVL</sequence>
<dbReference type="InterPro" id="IPR000953">
    <property type="entry name" value="Chromo/chromo_shadow_dom"/>
</dbReference>
<gene>
    <name evidence="2" type="ORF">NQ315_014838</name>
</gene>
<protein>
    <recommendedName>
        <fullName evidence="1">Chromo domain-containing protein</fullName>
    </recommendedName>
</protein>
<dbReference type="GO" id="GO:0005694">
    <property type="term" value="C:chromosome"/>
    <property type="evidence" value="ECO:0007669"/>
    <property type="project" value="UniProtKB-ARBA"/>
</dbReference>
<dbReference type="EMBL" id="JANEYG010000062">
    <property type="protein sequence ID" value="KAJ8914826.1"/>
    <property type="molecule type" value="Genomic_DNA"/>
</dbReference>
<dbReference type="Proteomes" id="UP001159042">
    <property type="component" value="Unassembled WGS sequence"/>
</dbReference>
<dbReference type="PANTHER" id="PTHR46585:SF1">
    <property type="entry name" value="CHROMO DOMAIN-CONTAINING PROTEIN"/>
    <property type="match status" value="1"/>
</dbReference>
<comment type="caution">
    <text evidence="2">The sequence shown here is derived from an EMBL/GenBank/DDBJ whole genome shotgun (WGS) entry which is preliminary data.</text>
</comment>
<dbReference type="InterPro" id="IPR016197">
    <property type="entry name" value="Chromo-like_dom_sf"/>
</dbReference>
<dbReference type="CDD" id="cd00024">
    <property type="entry name" value="CD_CSD"/>
    <property type="match status" value="1"/>
</dbReference>
<organism evidence="2 3">
    <name type="scientific">Exocentrus adspersus</name>
    <dbReference type="NCBI Taxonomy" id="1586481"/>
    <lineage>
        <taxon>Eukaryota</taxon>
        <taxon>Metazoa</taxon>
        <taxon>Ecdysozoa</taxon>
        <taxon>Arthropoda</taxon>
        <taxon>Hexapoda</taxon>
        <taxon>Insecta</taxon>
        <taxon>Pterygota</taxon>
        <taxon>Neoptera</taxon>
        <taxon>Endopterygota</taxon>
        <taxon>Coleoptera</taxon>
        <taxon>Polyphaga</taxon>
        <taxon>Cucujiformia</taxon>
        <taxon>Chrysomeloidea</taxon>
        <taxon>Cerambycidae</taxon>
        <taxon>Lamiinae</taxon>
        <taxon>Acanthocinini</taxon>
        <taxon>Exocentrus</taxon>
    </lineage>
</organism>
<reference evidence="2 3" key="1">
    <citation type="journal article" date="2023" name="Insect Mol. Biol.">
        <title>Genome sequencing provides insights into the evolution of gene families encoding plant cell wall-degrading enzymes in longhorned beetles.</title>
        <authorList>
            <person name="Shin N.R."/>
            <person name="Okamura Y."/>
            <person name="Kirsch R."/>
            <person name="Pauchet Y."/>
        </authorList>
    </citation>
    <scope>NUCLEOTIDE SEQUENCE [LARGE SCALE GENOMIC DNA]</scope>
    <source>
        <strain evidence="2">EAD_L_NR</strain>
    </source>
</reference>
<name>A0AAV8VLR2_9CUCU</name>